<proteinExistence type="inferred from homology"/>
<dbReference type="InterPro" id="IPR008250">
    <property type="entry name" value="ATPase_P-typ_transduc_dom_A_sf"/>
</dbReference>
<sequence length="1532" mass="169918">ERIPIEEVFEQLKCSRAGLTSEEGENRLQVFGPNKLEEKRESKFLKFLGFMWNPLSWVMEAAAIMAIALANGSGRPPDWQDFVGIIALLVINSTISFIEENNAGNAAAALMAGLAPKTKVLRDGRWSEQDAAILVPGDIISIKLGDIIPADARLLEGDPLSVDQSALTGESLPATKHSSDEVFSGSTVKKGEIEAVVIATGVHTFFGKAAHLVDSTNQVGHFQKVLTAIGNFCICSIAVGIVIELVVMYPIQRRKYRDGIDNLLVLLIGGIPIAMPTVLSVTMAIGSHRLSQQGAITKRMTAIEEMAGMDVLCSDKTGTLTLNKLSVDRNLIEVFAKGVEKEYVILLAARASRTENQDAIDAAIVGMLADPKEARAGIREVHFLPFNPVDKRTALTYIDSNGNWHRASKGAPEQIIELCNCKEDVRKRVHSVIDKFAERGLRSLGVARQEVPEKTKDSPGAPWQFVGLLPLFDPPRHDSAETIRRALNLGVNVKMITGDQLAIGKETGRRLGMGTNMYPSSSLLGQDKDSSISALPVDELIEKADGFAGVFPEHKYEIVKRLQERKHICGMTGDGVNDAPALKKADIGIAVADATDAARSASDIVLTEPGLSVIISAVLTSRAIFQRMKNYTIYAVSITIRIVFGFMFIALIWKFDFAPFMVLIIAILNDGTIMTISKDRVKPSPLPDSWKLREIFATGVVLGTYMALMTVVFFWAMKDTNFFPDMFGVRTIRYNPDEMMAALYLQVSIISQALIFVTRSRSWSFAERPGLLLLGAFFIAQLVATFIAVYANWGFARIKGMGWGWAGVIWLYSLVTYVPLDLLKFAIRYILSGKAWDNLLENKTAFTTKKDYGKEEREAQWAAAQRTLHGLQPPETSNLFNEKNSYRELSEIAEQAKRRAEVARLRELHTLKGHVESVVKLKGLDIDTIQQHYTGVEKEYVILLAARASRTENQDAIDAAIVGMLADPKEARAGIREVHFLPFNPVDKRTALTYIDSNGNWHRASKGAPEQIIELCNCKEDVRKRVHSVIDKFAERGLRSLGVARQEVPEKTKDSPGAPWQFVGLLPLFDPPRHDSAETIRRALNLGVNVKMITGDQLAIGKETGRRLGMGTNMYPSSSLLGQDKDSSISALPVDELIEKADGFAGVFPEHKYEIVKRLQERKHICGMTGDGVNDAPALKKADIGIAVADATDAARSASDIVLTEPGLSVIISAVLTSRAIFQRMKNYTIYAVSITIRIVFGFMFIALIWKFDFAPFMVLIIAILNDGTIMTISKDRVKPSPLPDSWKLREIFATGVVLGTYMALMTVVFFWAMKDTNFFPDMFGVRTIRYNPDEMMAALYLQVSIISQALIFVTRSRSWSFAERPGLLLLGAFFIAQLVATFIAVYANWGFARIKGMGWGWAGVIWLYSLVTYVPLDLLKFAIRYILSGKAWDNLLENKTAFTTKKDYGKEEREAQWAAAQRTLHGLQPPETSNLFNEKNSYRELSEIAEQAKRRAEVARLRELHTLKGHVESVVKLKGLDIDTIQQHYTV</sequence>
<feature type="transmembrane region" description="Helical" evidence="17">
    <location>
        <begin position="1293"/>
        <end position="1314"/>
    </location>
</feature>
<evidence type="ECO:0000313" key="19">
    <source>
        <dbReference type="EMBL" id="OIW09260.1"/>
    </source>
</evidence>
<evidence type="ECO:0000256" key="4">
    <source>
        <dbReference type="ARBA" id="ARBA00022448"/>
    </source>
</evidence>
<dbReference type="InterPro" id="IPR036412">
    <property type="entry name" value="HAD-like_sf"/>
</dbReference>
<evidence type="ECO:0000259" key="18">
    <source>
        <dbReference type="SMART" id="SM00831"/>
    </source>
</evidence>
<dbReference type="FunFam" id="1.20.1110.10:FF:000045">
    <property type="entry name" value="ATPase 4 plasma membrane-type"/>
    <property type="match status" value="2"/>
</dbReference>
<dbReference type="InterPro" id="IPR004014">
    <property type="entry name" value="ATPase_P-typ_cation-transptr_N"/>
</dbReference>
<evidence type="ECO:0000256" key="15">
    <source>
        <dbReference type="ARBA" id="ARBA00023136"/>
    </source>
</evidence>
<feature type="transmembrane region" description="Helical" evidence="17">
    <location>
        <begin position="739"/>
        <end position="758"/>
    </location>
</feature>
<dbReference type="GO" id="GO:0005524">
    <property type="term" value="F:ATP binding"/>
    <property type="evidence" value="ECO:0007669"/>
    <property type="project" value="UniProtKB-KW"/>
</dbReference>
<evidence type="ECO:0000313" key="20">
    <source>
        <dbReference type="Proteomes" id="UP000188354"/>
    </source>
</evidence>
<dbReference type="Gene3D" id="3.40.1110.10">
    <property type="entry name" value="Calcium-transporting ATPase, cytoplasmic domain N"/>
    <property type="match status" value="2"/>
</dbReference>
<dbReference type="GO" id="GO:0008553">
    <property type="term" value="F:P-type proton-exporting transporter activity"/>
    <property type="evidence" value="ECO:0007669"/>
    <property type="project" value="UniProtKB-EC"/>
</dbReference>
<name>A0A4P1RF26_LUPAN</name>
<dbReference type="SUPFAM" id="SSF81660">
    <property type="entry name" value="Metal cation-transporting ATPase, ATP-binding domain N"/>
    <property type="match status" value="1"/>
</dbReference>
<feature type="transmembrane region" description="Helical" evidence="17">
    <location>
        <begin position="696"/>
        <end position="717"/>
    </location>
</feature>
<feature type="transmembrane region" description="Helical" evidence="17">
    <location>
        <begin position="225"/>
        <end position="251"/>
    </location>
</feature>
<dbReference type="InterPro" id="IPR023299">
    <property type="entry name" value="ATPase_P-typ_cyto_dom_N"/>
</dbReference>
<dbReference type="EC" id="7.1.2.1" evidence="3"/>
<feature type="transmembrane region" description="Helical" evidence="17">
    <location>
        <begin position="803"/>
        <end position="823"/>
    </location>
</feature>
<evidence type="ECO:0000256" key="5">
    <source>
        <dbReference type="ARBA" id="ARBA00022553"/>
    </source>
</evidence>
<feature type="transmembrane region" description="Helical" evidence="17">
    <location>
        <begin position="263"/>
        <end position="285"/>
    </location>
</feature>
<dbReference type="InterPro" id="IPR023214">
    <property type="entry name" value="HAD_sf"/>
</dbReference>
<keyword evidence="7" id="KW-0479">Metal-binding</keyword>
<feature type="non-terminal residue" evidence="19">
    <location>
        <position position="1"/>
    </location>
</feature>
<dbReference type="Gene3D" id="1.20.1110.10">
    <property type="entry name" value="Calcium-transporting ATPase, transmembrane domain"/>
    <property type="match status" value="2"/>
</dbReference>
<feature type="transmembrane region" description="Helical" evidence="17">
    <location>
        <begin position="82"/>
        <end position="98"/>
    </location>
</feature>
<evidence type="ECO:0000256" key="3">
    <source>
        <dbReference type="ARBA" id="ARBA00012476"/>
    </source>
</evidence>
<dbReference type="Pfam" id="PF00702">
    <property type="entry name" value="Hydrolase"/>
    <property type="match status" value="2"/>
</dbReference>
<dbReference type="Gramene" id="OIW09260">
    <property type="protein sequence ID" value="OIW09260"/>
    <property type="gene ID" value="TanjilG_01231"/>
</dbReference>
<dbReference type="STRING" id="3871.A0A4P1RF26"/>
<dbReference type="InterPro" id="IPR059000">
    <property type="entry name" value="ATPase_P-type_domA"/>
</dbReference>
<dbReference type="Pfam" id="PF00690">
    <property type="entry name" value="Cation_ATPase_N"/>
    <property type="match status" value="1"/>
</dbReference>
<feature type="transmembrane region" description="Helical" evidence="17">
    <location>
        <begin position="770"/>
        <end position="791"/>
    </location>
</feature>
<dbReference type="SUPFAM" id="SSF81665">
    <property type="entry name" value="Calcium ATPase, transmembrane domain M"/>
    <property type="match status" value="2"/>
</dbReference>
<comment type="subcellular location">
    <subcellularLocation>
        <location evidence="1">Membrane</location>
        <topology evidence="1">Multi-pass membrane protein</topology>
    </subcellularLocation>
</comment>
<dbReference type="GO" id="GO:0016020">
    <property type="term" value="C:membrane"/>
    <property type="evidence" value="ECO:0007669"/>
    <property type="project" value="UniProtKB-SubCell"/>
</dbReference>
<reference evidence="19 20" key="1">
    <citation type="journal article" date="2017" name="Plant Biotechnol. J.">
        <title>A comprehensive draft genome sequence for lupin (Lupinus angustifolius), an emerging health food: insights into plant-microbe interactions and legume evolution.</title>
        <authorList>
            <person name="Hane J.K."/>
            <person name="Ming Y."/>
            <person name="Kamphuis L.G."/>
            <person name="Nelson M.N."/>
            <person name="Garg G."/>
            <person name="Atkins C.A."/>
            <person name="Bayer P.E."/>
            <person name="Bravo A."/>
            <person name="Bringans S."/>
            <person name="Cannon S."/>
            <person name="Edwards D."/>
            <person name="Foley R."/>
            <person name="Gao L.L."/>
            <person name="Harrison M.J."/>
            <person name="Huang W."/>
            <person name="Hurgobin B."/>
            <person name="Li S."/>
            <person name="Liu C.W."/>
            <person name="McGrath A."/>
            <person name="Morahan G."/>
            <person name="Murray J."/>
            <person name="Weller J."/>
            <person name="Jian J."/>
            <person name="Singh K.B."/>
        </authorList>
    </citation>
    <scope>NUCLEOTIDE SEQUENCE [LARGE SCALE GENOMIC DNA]</scope>
    <source>
        <strain evidence="20">cv. Tanjil</strain>
        <tissue evidence="19">Whole plant</tissue>
    </source>
</reference>
<dbReference type="InterPro" id="IPR006534">
    <property type="entry name" value="P-type_ATPase_IIIA"/>
</dbReference>
<feature type="transmembrane region" description="Helical" evidence="17">
    <location>
        <begin position="1400"/>
        <end position="1420"/>
    </location>
</feature>
<dbReference type="SFLD" id="SFLDF00027">
    <property type="entry name" value="p-type_atpase"/>
    <property type="match status" value="1"/>
</dbReference>
<evidence type="ECO:0000256" key="16">
    <source>
        <dbReference type="ARBA" id="ARBA00048122"/>
    </source>
</evidence>
<comment type="catalytic activity">
    <reaction evidence="16">
        <text>ATP + H2O + H(+)(in) = ADP + phosphate + 2 H(+)(out)</text>
        <dbReference type="Rhea" id="RHEA:20852"/>
        <dbReference type="ChEBI" id="CHEBI:15377"/>
        <dbReference type="ChEBI" id="CHEBI:15378"/>
        <dbReference type="ChEBI" id="CHEBI:30616"/>
        <dbReference type="ChEBI" id="CHEBI:43474"/>
        <dbReference type="ChEBI" id="CHEBI:456216"/>
        <dbReference type="EC" id="7.1.2.1"/>
    </reaction>
</comment>
<evidence type="ECO:0000256" key="8">
    <source>
        <dbReference type="ARBA" id="ARBA00022741"/>
    </source>
</evidence>
<comment type="similarity">
    <text evidence="2">Belongs to the cation transport ATPase (P-type) (TC 3.A.3) family. Type IIIA subfamily.</text>
</comment>
<keyword evidence="14" id="KW-0406">Ion transport</keyword>
<dbReference type="GO" id="GO:0016887">
    <property type="term" value="F:ATP hydrolysis activity"/>
    <property type="evidence" value="ECO:0007669"/>
    <property type="project" value="InterPro"/>
</dbReference>
<gene>
    <name evidence="19" type="ORF">TanjilG_01231</name>
</gene>
<dbReference type="Gene3D" id="3.40.50.1000">
    <property type="entry name" value="HAD superfamily/HAD-like"/>
    <property type="match status" value="1"/>
</dbReference>
<dbReference type="GO" id="GO:0120029">
    <property type="term" value="P:proton export across plasma membrane"/>
    <property type="evidence" value="ECO:0007669"/>
    <property type="project" value="InterPro"/>
</dbReference>
<evidence type="ECO:0000256" key="2">
    <source>
        <dbReference type="ARBA" id="ARBA00008804"/>
    </source>
</evidence>
<evidence type="ECO:0000256" key="1">
    <source>
        <dbReference type="ARBA" id="ARBA00004141"/>
    </source>
</evidence>
<dbReference type="CDD" id="cd02076">
    <property type="entry name" value="P-type_ATPase_H"/>
    <property type="match status" value="1"/>
</dbReference>
<evidence type="ECO:0000256" key="10">
    <source>
        <dbReference type="ARBA" id="ARBA00022840"/>
    </source>
</evidence>
<dbReference type="InterPro" id="IPR018303">
    <property type="entry name" value="ATPase_P-typ_P_site"/>
</dbReference>
<keyword evidence="5" id="KW-0597">Phosphoprotein</keyword>
<evidence type="ECO:0000256" key="13">
    <source>
        <dbReference type="ARBA" id="ARBA00022989"/>
    </source>
</evidence>
<feature type="domain" description="Cation-transporting P-type ATPase N-terminal" evidence="18">
    <location>
        <begin position="1"/>
        <end position="71"/>
    </location>
</feature>
<dbReference type="GO" id="GO:0046872">
    <property type="term" value="F:metal ion binding"/>
    <property type="evidence" value="ECO:0007669"/>
    <property type="project" value="UniProtKB-KW"/>
</dbReference>
<dbReference type="PROSITE" id="PS00154">
    <property type="entry name" value="ATPASE_E1_E2"/>
    <property type="match status" value="1"/>
</dbReference>
<feature type="transmembrane region" description="Helical" evidence="17">
    <location>
        <begin position="1336"/>
        <end position="1355"/>
    </location>
</feature>
<keyword evidence="6 17" id="KW-0812">Transmembrane</keyword>
<dbReference type="Gene3D" id="2.70.150.10">
    <property type="entry name" value="Calcium-transporting ATPase, cytoplasmic transduction domain A"/>
    <property type="match status" value="1"/>
</dbReference>
<evidence type="ECO:0000256" key="7">
    <source>
        <dbReference type="ARBA" id="ARBA00022723"/>
    </source>
</evidence>
<dbReference type="SFLD" id="SFLDG00002">
    <property type="entry name" value="C1.7:_P-type_atpase_like"/>
    <property type="match status" value="1"/>
</dbReference>
<dbReference type="Proteomes" id="UP000188354">
    <property type="component" value="Chromosome LG06"/>
</dbReference>
<dbReference type="NCBIfam" id="TIGR01647">
    <property type="entry name" value="ATPase-IIIA_H"/>
    <property type="match status" value="2"/>
</dbReference>
<evidence type="ECO:0000256" key="12">
    <source>
        <dbReference type="ARBA" id="ARBA00022967"/>
    </source>
</evidence>
<dbReference type="PANTHER" id="PTHR42861">
    <property type="entry name" value="CALCIUM-TRANSPORTING ATPASE"/>
    <property type="match status" value="1"/>
</dbReference>
<feature type="transmembrane region" description="Helical" evidence="17">
    <location>
        <begin position="1254"/>
        <end position="1273"/>
    </location>
</feature>
<keyword evidence="9" id="KW-0375">Hydrogen ion transport</keyword>
<dbReference type="SUPFAM" id="SSF81653">
    <property type="entry name" value="Calcium ATPase, transduction domain A"/>
    <property type="match status" value="1"/>
</dbReference>
<dbReference type="Gene3D" id="6.10.140.890">
    <property type="match status" value="2"/>
</dbReference>
<dbReference type="Pfam" id="PF00122">
    <property type="entry name" value="E1-E2_ATPase"/>
    <property type="match status" value="1"/>
</dbReference>
<evidence type="ECO:0000256" key="11">
    <source>
        <dbReference type="ARBA" id="ARBA00022842"/>
    </source>
</evidence>
<dbReference type="SUPFAM" id="SSF56784">
    <property type="entry name" value="HAD-like"/>
    <property type="match status" value="2"/>
</dbReference>
<evidence type="ECO:0000256" key="17">
    <source>
        <dbReference type="SAM" id="Phobius"/>
    </source>
</evidence>
<keyword evidence="15 17" id="KW-0472">Membrane</keyword>
<dbReference type="PRINTS" id="PR00119">
    <property type="entry name" value="CATATPASE"/>
</dbReference>
<feature type="transmembrane region" description="Helical" evidence="17">
    <location>
        <begin position="47"/>
        <end position="70"/>
    </location>
</feature>
<keyword evidence="4" id="KW-0813">Transport</keyword>
<dbReference type="FunFam" id="3.40.50.1000:FF:000211">
    <property type="entry name" value="Plasma membrane ATPase"/>
    <property type="match status" value="2"/>
</dbReference>
<keyword evidence="11" id="KW-0460">Magnesium</keyword>
<dbReference type="FunFam" id="2.70.150.10:FF:000004">
    <property type="entry name" value="Plasma membrane ATPase"/>
    <property type="match status" value="1"/>
</dbReference>
<keyword evidence="13 17" id="KW-1133">Transmembrane helix</keyword>
<feature type="transmembrane region" description="Helical" evidence="17">
    <location>
        <begin position="1228"/>
        <end position="1248"/>
    </location>
</feature>
<dbReference type="SMART" id="SM00831">
    <property type="entry name" value="Cation_ATPase_N"/>
    <property type="match status" value="1"/>
</dbReference>
<evidence type="ECO:0000256" key="9">
    <source>
        <dbReference type="ARBA" id="ARBA00022781"/>
    </source>
</evidence>
<keyword evidence="10" id="KW-0067">ATP-binding</keyword>
<keyword evidence="8" id="KW-0547">Nucleotide-binding</keyword>
<evidence type="ECO:0000256" key="14">
    <source>
        <dbReference type="ARBA" id="ARBA00023065"/>
    </source>
</evidence>
<dbReference type="FunFam" id="3.40.1110.10:FF:000004">
    <property type="entry name" value="Plasma membrane ATPase"/>
    <property type="match status" value="2"/>
</dbReference>
<dbReference type="InterPro" id="IPR001757">
    <property type="entry name" value="P_typ_ATPase"/>
</dbReference>
<dbReference type="PRINTS" id="PR00120">
    <property type="entry name" value="HATPASE"/>
</dbReference>
<keyword evidence="20" id="KW-1185">Reference proteome</keyword>
<feature type="transmembrane region" description="Helical" evidence="17">
    <location>
        <begin position="657"/>
        <end position="676"/>
    </location>
</feature>
<keyword evidence="12" id="KW-1278">Translocase</keyword>
<dbReference type="NCBIfam" id="TIGR01494">
    <property type="entry name" value="ATPase_P-type"/>
    <property type="match status" value="3"/>
</dbReference>
<protein>
    <recommendedName>
        <fullName evidence="3">P-type H(+)-exporting transporter</fullName>
        <ecNumber evidence="3">7.1.2.1</ecNumber>
    </recommendedName>
</protein>
<feature type="transmembrane region" description="Helical" evidence="17">
    <location>
        <begin position="1367"/>
        <end position="1388"/>
    </location>
</feature>
<dbReference type="EMBL" id="CM007366">
    <property type="protein sequence ID" value="OIW09260.1"/>
    <property type="molecule type" value="Genomic_DNA"/>
</dbReference>
<dbReference type="InterPro" id="IPR044492">
    <property type="entry name" value="P_typ_ATPase_HD_dom"/>
</dbReference>
<accession>A0A4P1RF26</accession>
<evidence type="ECO:0000256" key="6">
    <source>
        <dbReference type="ARBA" id="ARBA00022692"/>
    </source>
</evidence>
<organism evidence="19 20">
    <name type="scientific">Lupinus angustifolius</name>
    <name type="common">Narrow-leaved blue lupine</name>
    <dbReference type="NCBI Taxonomy" id="3871"/>
    <lineage>
        <taxon>Eukaryota</taxon>
        <taxon>Viridiplantae</taxon>
        <taxon>Streptophyta</taxon>
        <taxon>Embryophyta</taxon>
        <taxon>Tracheophyta</taxon>
        <taxon>Spermatophyta</taxon>
        <taxon>Magnoliopsida</taxon>
        <taxon>eudicotyledons</taxon>
        <taxon>Gunneridae</taxon>
        <taxon>Pentapetalae</taxon>
        <taxon>rosids</taxon>
        <taxon>fabids</taxon>
        <taxon>Fabales</taxon>
        <taxon>Fabaceae</taxon>
        <taxon>Papilionoideae</taxon>
        <taxon>50 kb inversion clade</taxon>
        <taxon>genistoids sensu lato</taxon>
        <taxon>core genistoids</taxon>
        <taxon>Genisteae</taxon>
        <taxon>Lupinus</taxon>
    </lineage>
</organism>
<dbReference type="InterPro" id="IPR023298">
    <property type="entry name" value="ATPase_P-typ_TM_dom_sf"/>
</dbReference>
<dbReference type="SFLD" id="SFLDS00003">
    <property type="entry name" value="Haloacid_Dehalogenase"/>
    <property type="match status" value="1"/>
</dbReference>
<feature type="transmembrane region" description="Helical" evidence="17">
    <location>
        <begin position="631"/>
        <end position="651"/>
    </location>
</feature>